<sequence length="479" mass="55149">MGIIYAILIFNKYLFVAAYGGSCTFPKDWIGSWFQSGQAELVKINSTHIYNKGTCWETVSKHTFLLYDESDDCYRCIKIHEKHYNVLMYKESHCAPKSSHSWIWDFINEEVTFIGFWLLRKEPKPVPQKCPFHPSPFTFTYNRGTGDCVNPPSRAESCTDDSRLLLRYTACPDMPGTESYDEQLECLATWKEASRTFLVGQISMVQKIKSLQSDEDTYRCFVYPPNYMNGTTEYYVMQSVDASCDILSVPSAGGPVFKFTSVDDDNECQFPDWIVGHNRWFNSTHQYKFTNSNSTIKIIKNSYVEKISSCLKIFKQVDNNYIIVLVRTLVGCKVGFDCSQMFRDFDGTLRILDTETDSSLNHCMGRLNRSSVTILEDMTSTPRIDLSPPELTSLGGTNKEVELDKYKGMEKISSRVPTEQRLDEIERRLNVLEERDTKVESQNLEPKNSITRLESKMNVFSSKVSLIERWITRPLKADL</sequence>
<proteinExistence type="predicted"/>
<comment type="caution">
    <text evidence="1">The sequence shown here is derived from an EMBL/GenBank/DDBJ whole genome shotgun (WGS) entry which is preliminary data.</text>
</comment>
<dbReference type="EMBL" id="CM034388">
    <property type="protein sequence ID" value="KAJ0182985.1"/>
    <property type="molecule type" value="Genomic_DNA"/>
</dbReference>
<accession>A0ACC1DGF3</accession>
<evidence type="ECO:0000313" key="2">
    <source>
        <dbReference type="Proteomes" id="UP000824533"/>
    </source>
</evidence>
<protein>
    <submittedName>
        <fullName evidence="1">Uncharacterized protein</fullName>
    </submittedName>
</protein>
<dbReference type="Proteomes" id="UP000824533">
    <property type="component" value="Linkage Group LG02"/>
</dbReference>
<organism evidence="1 2">
    <name type="scientific">Dendrolimus kikuchii</name>
    <dbReference type="NCBI Taxonomy" id="765133"/>
    <lineage>
        <taxon>Eukaryota</taxon>
        <taxon>Metazoa</taxon>
        <taxon>Ecdysozoa</taxon>
        <taxon>Arthropoda</taxon>
        <taxon>Hexapoda</taxon>
        <taxon>Insecta</taxon>
        <taxon>Pterygota</taxon>
        <taxon>Neoptera</taxon>
        <taxon>Endopterygota</taxon>
        <taxon>Lepidoptera</taxon>
        <taxon>Glossata</taxon>
        <taxon>Ditrysia</taxon>
        <taxon>Bombycoidea</taxon>
        <taxon>Lasiocampidae</taxon>
        <taxon>Dendrolimus</taxon>
    </lineage>
</organism>
<evidence type="ECO:0000313" key="1">
    <source>
        <dbReference type="EMBL" id="KAJ0182985.1"/>
    </source>
</evidence>
<gene>
    <name evidence="1" type="ORF">K1T71_000961</name>
</gene>
<name>A0ACC1DGF3_9NEOP</name>
<keyword evidence="2" id="KW-1185">Reference proteome</keyword>
<reference evidence="1 2" key="1">
    <citation type="journal article" date="2021" name="Front. Genet.">
        <title>Chromosome-Level Genome Assembly Reveals Significant Gene Expansion in the Toll and IMD Signaling Pathways of Dendrolimus kikuchii.</title>
        <authorList>
            <person name="Zhou J."/>
            <person name="Wu P."/>
            <person name="Xiong Z."/>
            <person name="Liu N."/>
            <person name="Zhao N."/>
            <person name="Ji M."/>
            <person name="Qiu Y."/>
            <person name="Yang B."/>
        </authorList>
    </citation>
    <scope>NUCLEOTIDE SEQUENCE [LARGE SCALE GENOMIC DNA]</scope>
    <source>
        <strain evidence="1">Ann1</strain>
    </source>
</reference>